<sequence>MSAPSAAPFAPADSAAADNDLLAPEGLKPPGPTPSQSRFQVDLVAEAAGATEDKSPSSDASSTVPSSDKATPAAAPDGSGADPGVGGEEAKGRFRVVNFADPSGASGAASPEAPPAEGLQNGDTVMSETSLHSSTGGQHHYHYDTHTHTYYLRTFGHNTIDAVPNIDFYRQTAAPLGEKLIRPTLSELHDELDKEPFEDGFANGDELTPAEEAAAKEAVESKGVVKFGWIKGVLVRCMLNIWGVMLFIRMSWIVGQAGIALSCLIVTMATIVTTITGLSTSAIATNGFVRGGGAYYLISRSLGPEFGGSIGLIFAFANAVAVAMYVVGFAETVVQLLAGVDATMTDEINDIRIIGTITVILLLGISVAGMEWEAKAQIFLLVVLVTAIINYFIGTFIPFKSKEAMGFFGYDGAIMWENMGPDFREETFFSVFAIFFPAATGILAGANISGDLAAVKSSKLIVCVDSCAGSCIVRDASGSINDTISSQFMNNCTDASCKFGFDFSSCKSNKGSCDYGLQNDFQVMSLVSGFGPIITAGIFSATLSSALASLVSAPKVFQALCKDNIYPGLSMFAKGYGKNNEPLRGYILTFGIALAFILIAELNVIAPIISNFFLASYALINFSVFHASLANSPGKVKTQKWEKVRGWRPSFKYYNMWVSLTGAVLCCVVMFVINWWAALLTNVIVLGLFIYVSYKKPDVNWGSSTQALTYHQALTHTLHLSGVEDHIKNFSATEYVNCQIHRPQCLVMTGYPNSRPALLDLVHTFTKNVGLMICGHIRTGYRRPNCKDLATDQARYQRWLLKNETKAFYTPVFAEDMRQGTQYLLQAAGLGRLKPNTLVMGFKNDWRDGDMMNVETYISMIHDSFDFQFGAVILRLKEGLDVSHIQGQDDLLSSQEKSSGMKDVIVSIDTSKDSDGDSSKPSSKATSLQNSPAIQKGSQFNAIRRDPP</sequence>
<evidence type="ECO:0000313" key="1">
    <source>
        <dbReference type="EMBL" id="KAI3361818.1"/>
    </source>
</evidence>
<proteinExistence type="predicted"/>
<keyword evidence="2" id="KW-1185">Reference proteome</keyword>
<organism evidence="1 2">
    <name type="scientific">Scortum barcoo</name>
    <name type="common">barcoo grunter</name>
    <dbReference type="NCBI Taxonomy" id="214431"/>
    <lineage>
        <taxon>Eukaryota</taxon>
        <taxon>Metazoa</taxon>
        <taxon>Chordata</taxon>
        <taxon>Craniata</taxon>
        <taxon>Vertebrata</taxon>
        <taxon>Euteleostomi</taxon>
        <taxon>Actinopterygii</taxon>
        <taxon>Neopterygii</taxon>
        <taxon>Teleostei</taxon>
        <taxon>Neoteleostei</taxon>
        <taxon>Acanthomorphata</taxon>
        <taxon>Eupercaria</taxon>
        <taxon>Centrarchiformes</taxon>
        <taxon>Terapontoidei</taxon>
        <taxon>Terapontidae</taxon>
        <taxon>Scortum</taxon>
    </lineage>
</organism>
<gene>
    <name evidence="1" type="ORF">L3Q82_001971</name>
</gene>
<evidence type="ECO:0000313" key="2">
    <source>
        <dbReference type="Proteomes" id="UP000831701"/>
    </source>
</evidence>
<protein>
    <submittedName>
        <fullName evidence="1">Uncharacterized protein</fullName>
    </submittedName>
</protein>
<accession>A0ACB8W1Y9</accession>
<dbReference type="Proteomes" id="UP000831701">
    <property type="component" value="Chromosome 15"/>
</dbReference>
<name>A0ACB8W1Y9_9TELE</name>
<dbReference type="EMBL" id="CM041545">
    <property type="protein sequence ID" value="KAI3361818.1"/>
    <property type="molecule type" value="Genomic_DNA"/>
</dbReference>
<reference evidence="1" key="1">
    <citation type="submission" date="2022-04" db="EMBL/GenBank/DDBJ databases">
        <title>Jade perch genome.</title>
        <authorList>
            <person name="Chao B."/>
        </authorList>
    </citation>
    <scope>NUCLEOTIDE SEQUENCE</scope>
    <source>
        <strain evidence="1">CB-2022</strain>
    </source>
</reference>
<comment type="caution">
    <text evidence="1">The sequence shown here is derived from an EMBL/GenBank/DDBJ whole genome shotgun (WGS) entry which is preliminary data.</text>
</comment>